<proteinExistence type="predicted"/>
<dbReference type="Pfam" id="PF00530">
    <property type="entry name" value="SRCR"/>
    <property type="match status" value="1"/>
</dbReference>
<evidence type="ECO:0000256" key="3">
    <source>
        <dbReference type="ARBA" id="ARBA00023157"/>
    </source>
</evidence>
<keyword evidence="2" id="KW-0677">Repeat</keyword>
<evidence type="ECO:0000256" key="1">
    <source>
        <dbReference type="ARBA" id="ARBA00022729"/>
    </source>
</evidence>
<dbReference type="GO" id="GO:0045217">
    <property type="term" value="P:cell-cell junction maintenance"/>
    <property type="evidence" value="ECO:0007669"/>
    <property type="project" value="TreeGrafter"/>
</dbReference>
<dbReference type="FunFam" id="3.10.250.10:FF:000006">
    <property type="entry name" value="neurotrypsin isoform X2"/>
    <property type="match status" value="1"/>
</dbReference>
<feature type="domain" description="SRCR" evidence="7">
    <location>
        <begin position="294"/>
        <end position="397"/>
    </location>
</feature>
<dbReference type="InterPro" id="IPR007110">
    <property type="entry name" value="Ig-like_dom"/>
</dbReference>
<evidence type="ECO:0000259" key="7">
    <source>
        <dbReference type="PROSITE" id="PS50287"/>
    </source>
</evidence>
<protein>
    <submittedName>
        <fullName evidence="9">Uncharacterized protein</fullName>
    </submittedName>
</protein>
<evidence type="ECO:0000256" key="4">
    <source>
        <dbReference type="ARBA" id="ARBA00023180"/>
    </source>
</evidence>
<dbReference type="PANTHER" id="PTHR47653">
    <property type="entry name" value="PROTEIN BARK BEETLE"/>
    <property type="match status" value="1"/>
</dbReference>
<feature type="domain" description="Ig-like" evidence="8">
    <location>
        <begin position="141"/>
        <end position="235"/>
    </location>
</feature>
<evidence type="ECO:0000256" key="6">
    <source>
        <dbReference type="SAM" id="SignalP"/>
    </source>
</evidence>
<dbReference type="PANTHER" id="PTHR47653:SF1">
    <property type="entry name" value="DELETED IN MALIGNANT BRAIN TUMORS 1 PROTEIN"/>
    <property type="match status" value="1"/>
</dbReference>
<dbReference type="PROSITE" id="PS00420">
    <property type="entry name" value="SRCR_1"/>
    <property type="match status" value="1"/>
</dbReference>
<evidence type="ECO:0000256" key="2">
    <source>
        <dbReference type="ARBA" id="ARBA00022737"/>
    </source>
</evidence>
<dbReference type="PROSITE" id="PS50287">
    <property type="entry name" value="SRCR_2"/>
    <property type="match status" value="1"/>
</dbReference>
<comment type="caution">
    <text evidence="9">The sequence shown here is derived from an EMBL/GenBank/DDBJ whole genome shotgun (WGS) entry which is preliminary data.</text>
</comment>
<feature type="chain" id="PRO_5042835904" evidence="6">
    <location>
        <begin position="24"/>
        <end position="399"/>
    </location>
</feature>
<dbReference type="SUPFAM" id="SSF56487">
    <property type="entry name" value="SRCR-like"/>
    <property type="match status" value="1"/>
</dbReference>
<name>A0AAN9AV28_9CAEN</name>
<dbReference type="Proteomes" id="UP001374579">
    <property type="component" value="Unassembled WGS sequence"/>
</dbReference>
<evidence type="ECO:0000259" key="8">
    <source>
        <dbReference type="PROSITE" id="PS50835"/>
    </source>
</evidence>
<keyword evidence="3 5" id="KW-1015">Disulfide bond</keyword>
<dbReference type="PRINTS" id="PR00258">
    <property type="entry name" value="SPERACTRCPTR"/>
</dbReference>
<accession>A0AAN9AV28</accession>
<dbReference type="InterPro" id="IPR053243">
    <property type="entry name" value="SJ_maturation_regulator"/>
</dbReference>
<dbReference type="InterPro" id="IPR001190">
    <property type="entry name" value="SRCR"/>
</dbReference>
<dbReference type="GO" id="GO:0016020">
    <property type="term" value="C:membrane"/>
    <property type="evidence" value="ECO:0007669"/>
    <property type="project" value="InterPro"/>
</dbReference>
<keyword evidence="10" id="KW-1185">Reference proteome</keyword>
<gene>
    <name evidence="9" type="ORF">V1264_008763</name>
</gene>
<dbReference type="Gene3D" id="3.10.250.10">
    <property type="entry name" value="SRCR-like domain"/>
    <property type="match status" value="1"/>
</dbReference>
<evidence type="ECO:0000313" key="10">
    <source>
        <dbReference type="Proteomes" id="UP001374579"/>
    </source>
</evidence>
<feature type="signal peptide" evidence="6">
    <location>
        <begin position="1"/>
        <end position="23"/>
    </location>
</feature>
<dbReference type="AlphaFoldDB" id="A0AAN9AV28"/>
<dbReference type="EMBL" id="JBAMIC010000021">
    <property type="protein sequence ID" value="KAK7093114.1"/>
    <property type="molecule type" value="Genomic_DNA"/>
</dbReference>
<keyword evidence="4" id="KW-0325">Glycoprotein</keyword>
<dbReference type="InterPro" id="IPR036772">
    <property type="entry name" value="SRCR-like_dom_sf"/>
</dbReference>
<comment type="caution">
    <text evidence="5">Lacks conserved residue(s) required for the propagation of feature annotation.</text>
</comment>
<sequence length="399" mass="43293">MASTRFRMISVALFVMALSVLEAIQWDIASPNKTTTMTACVGGRAAIPWVFTAENGETIASLAWSFKAPGEKKKQIGAVINGNFYTTDNIKFGFLPNAGLTLYDTGPQDSGDYSVQIGVLGKDFSPESAERTITLSVTDTPPFTTDGDLHVTLSDAVRDDVTKDWTVQLHCGQFSDRGHPPVGVVWTTPSGEERYSSDENNGTFVLFVHSPFQRGRYSCRLSSSAPAARCLAATSPLKGAGHLYVDDKDIRLTLLEALLQETIGELQETKTRQSKLIADFTAQIHGLNSKLNGLRLVNGTHPWEGRVELFVHGMWGTVCDDHWDASDARVVCRHLGYNTSNAQALPLAHYGQGPSSAPIWLDDVECQGSEVTLRICKSQPVGKINCGHREDAGVSCGGN</sequence>
<evidence type="ECO:0000313" key="9">
    <source>
        <dbReference type="EMBL" id="KAK7093114.1"/>
    </source>
</evidence>
<evidence type="ECO:0000256" key="5">
    <source>
        <dbReference type="PROSITE-ProRule" id="PRU00196"/>
    </source>
</evidence>
<keyword evidence="1 6" id="KW-0732">Signal</keyword>
<organism evidence="9 10">
    <name type="scientific">Littorina saxatilis</name>
    <dbReference type="NCBI Taxonomy" id="31220"/>
    <lineage>
        <taxon>Eukaryota</taxon>
        <taxon>Metazoa</taxon>
        <taxon>Spiralia</taxon>
        <taxon>Lophotrochozoa</taxon>
        <taxon>Mollusca</taxon>
        <taxon>Gastropoda</taxon>
        <taxon>Caenogastropoda</taxon>
        <taxon>Littorinimorpha</taxon>
        <taxon>Littorinoidea</taxon>
        <taxon>Littorinidae</taxon>
        <taxon>Littorina</taxon>
    </lineage>
</organism>
<dbReference type="SMART" id="SM00202">
    <property type="entry name" value="SR"/>
    <property type="match status" value="1"/>
</dbReference>
<dbReference type="PROSITE" id="PS50835">
    <property type="entry name" value="IG_LIKE"/>
    <property type="match status" value="1"/>
</dbReference>
<feature type="disulfide bond" evidence="5">
    <location>
        <begin position="366"/>
        <end position="376"/>
    </location>
</feature>
<reference evidence="9 10" key="1">
    <citation type="submission" date="2024-02" db="EMBL/GenBank/DDBJ databases">
        <title>Chromosome-scale genome assembly of the rough periwinkle Littorina saxatilis.</title>
        <authorList>
            <person name="De Jode A."/>
            <person name="Faria R."/>
            <person name="Formenti G."/>
            <person name="Sims Y."/>
            <person name="Smith T.P."/>
            <person name="Tracey A."/>
            <person name="Wood J.M.D."/>
            <person name="Zagrodzka Z.B."/>
            <person name="Johannesson K."/>
            <person name="Butlin R.K."/>
            <person name="Leder E.H."/>
        </authorList>
    </citation>
    <scope>NUCLEOTIDE SEQUENCE [LARGE SCALE GENOMIC DNA]</scope>
    <source>
        <strain evidence="9">Snail1</strain>
        <tissue evidence="9">Muscle</tissue>
    </source>
</reference>